<evidence type="ECO:0000313" key="13">
    <source>
        <dbReference type="EMBL" id="MFC3107643.1"/>
    </source>
</evidence>
<accession>A0ABV7EXY5</accession>
<keyword evidence="14" id="KW-1185">Reference proteome</keyword>
<feature type="domain" description="Porin" evidence="12">
    <location>
        <begin position="16"/>
        <end position="345"/>
    </location>
</feature>
<evidence type="ECO:0000256" key="9">
    <source>
        <dbReference type="ARBA" id="ARBA00023136"/>
    </source>
</evidence>
<evidence type="ECO:0000256" key="2">
    <source>
        <dbReference type="ARBA" id="ARBA00011233"/>
    </source>
</evidence>
<comment type="caution">
    <text evidence="13">The sequence shown here is derived from an EMBL/GenBank/DDBJ whole genome shotgun (WGS) entry which is preliminary data.</text>
</comment>
<dbReference type="InterPro" id="IPR033900">
    <property type="entry name" value="Gram_neg_porin_domain"/>
</dbReference>
<protein>
    <submittedName>
        <fullName evidence="13">Porin</fullName>
    </submittedName>
</protein>
<dbReference type="CDD" id="cd00342">
    <property type="entry name" value="gram_neg_porins"/>
    <property type="match status" value="1"/>
</dbReference>
<evidence type="ECO:0000256" key="11">
    <source>
        <dbReference type="SAM" id="SignalP"/>
    </source>
</evidence>
<dbReference type="Pfam" id="PF13609">
    <property type="entry name" value="Porin_4"/>
    <property type="match status" value="1"/>
</dbReference>
<dbReference type="PANTHER" id="PTHR34501">
    <property type="entry name" value="PROTEIN YDDL-RELATED"/>
    <property type="match status" value="1"/>
</dbReference>
<dbReference type="EMBL" id="JBHRTP010000018">
    <property type="protein sequence ID" value="MFC3107643.1"/>
    <property type="molecule type" value="Genomic_DNA"/>
</dbReference>
<dbReference type="PANTHER" id="PTHR34501:SF9">
    <property type="entry name" value="MAJOR OUTER MEMBRANE PROTEIN P.IA"/>
    <property type="match status" value="1"/>
</dbReference>
<evidence type="ECO:0000256" key="6">
    <source>
        <dbReference type="ARBA" id="ARBA00022729"/>
    </source>
</evidence>
<evidence type="ECO:0000256" key="7">
    <source>
        <dbReference type="ARBA" id="ARBA00023065"/>
    </source>
</evidence>
<keyword evidence="6 11" id="KW-0732">Signal</keyword>
<reference evidence="14" key="1">
    <citation type="journal article" date="2019" name="Int. J. Syst. Evol. Microbiol.">
        <title>The Global Catalogue of Microorganisms (GCM) 10K type strain sequencing project: providing services to taxonomists for standard genome sequencing and annotation.</title>
        <authorList>
            <consortium name="The Broad Institute Genomics Platform"/>
            <consortium name="The Broad Institute Genome Sequencing Center for Infectious Disease"/>
            <person name="Wu L."/>
            <person name="Ma J."/>
        </authorList>
    </citation>
    <scope>NUCLEOTIDE SEQUENCE [LARGE SCALE GENOMIC DNA]</scope>
    <source>
        <strain evidence="14">KCTC 42986</strain>
    </source>
</reference>
<evidence type="ECO:0000313" key="14">
    <source>
        <dbReference type="Proteomes" id="UP001595530"/>
    </source>
</evidence>
<evidence type="ECO:0000256" key="5">
    <source>
        <dbReference type="ARBA" id="ARBA00022692"/>
    </source>
</evidence>
<sequence length="363" mass="38622">MESEKANKAYRRARALLAIVALGSAATASAQSSVQFSGVIDTFAGDNQLSGNSHRVANVGTGGLSTAYFGFTGTEDLGGGLQAEFALSSPFQSDNGLQGRFANDTLFSRDANVGIKGGFGAIKLGRYTSPNFLSAVQFNPFGNSTVVAPLLLHSYVPTFGDLNVWRNSIAGDSGWSNQIAYITPDFDGFKADFHYQFGEVAGNSGKNNVGARAFYFKGPLGLTAYVQRVQVNNPLDAGGVTSALNTVGTPTSQRAWFIGGSYDFSSVKLFGTYQQTTNNVDANDKTVQLGSSIPVGAGNILASWAQTRRAGSVVGADLKRNTASVGYDYVLSKRTDLYTVYMYDKISSQDQANSILLGIRHRF</sequence>
<keyword evidence="8" id="KW-0626">Porin</keyword>
<comment type="subcellular location">
    <subcellularLocation>
        <location evidence="1">Cell outer membrane</location>
        <topology evidence="1">Multi-pass membrane protein</topology>
    </subcellularLocation>
</comment>
<dbReference type="Gene3D" id="2.40.160.10">
    <property type="entry name" value="Porin"/>
    <property type="match status" value="1"/>
</dbReference>
<organism evidence="13 14">
    <name type="scientific">Undibacterium arcticum</name>
    <dbReference type="NCBI Taxonomy" id="1762892"/>
    <lineage>
        <taxon>Bacteria</taxon>
        <taxon>Pseudomonadati</taxon>
        <taxon>Pseudomonadota</taxon>
        <taxon>Betaproteobacteria</taxon>
        <taxon>Burkholderiales</taxon>
        <taxon>Oxalobacteraceae</taxon>
        <taxon>Undibacterium</taxon>
    </lineage>
</organism>
<gene>
    <name evidence="13" type="ORF">ACFOFO_06675</name>
</gene>
<evidence type="ECO:0000256" key="10">
    <source>
        <dbReference type="ARBA" id="ARBA00023237"/>
    </source>
</evidence>
<feature type="chain" id="PRO_5045180001" evidence="11">
    <location>
        <begin position="31"/>
        <end position="363"/>
    </location>
</feature>
<dbReference type="SUPFAM" id="SSF56935">
    <property type="entry name" value="Porins"/>
    <property type="match status" value="1"/>
</dbReference>
<evidence type="ECO:0000256" key="8">
    <source>
        <dbReference type="ARBA" id="ARBA00023114"/>
    </source>
</evidence>
<keyword evidence="3" id="KW-0813">Transport</keyword>
<keyword evidence="7" id="KW-0406">Ion transport</keyword>
<keyword evidence="10" id="KW-0998">Cell outer membrane</keyword>
<dbReference type="Proteomes" id="UP001595530">
    <property type="component" value="Unassembled WGS sequence"/>
</dbReference>
<evidence type="ECO:0000256" key="3">
    <source>
        <dbReference type="ARBA" id="ARBA00022448"/>
    </source>
</evidence>
<dbReference type="RefSeq" id="WP_390331197.1">
    <property type="nucleotide sequence ID" value="NZ_JBHRTP010000018.1"/>
</dbReference>
<keyword evidence="5" id="KW-0812">Transmembrane</keyword>
<comment type="subunit">
    <text evidence="2">Homotrimer.</text>
</comment>
<keyword evidence="9" id="KW-0472">Membrane</keyword>
<proteinExistence type="predicted"/>
<dbReference type="InterPro" id="IPR023614">
    <property type="entry name" value="Porin_dom_sf"/>
</dbReference>
<dbReference type="InterPro" id="IPR050298">
    <property type="entry name" value="Gram-neg_bact_OMP"/>
</dbReference>
<feature type="signal peptide" evidence="11">
    <location>
        <begin position="1"/>
        <end position="30"/>
    </location>
</feature>
<evidence type="ECO:0000256" key="1">
    <source>
        <dbReference type="ARBA" id="ARBA00004571"/>
    </source>
</evidence>
<evidence type="ECO:0000256" key="4">
    <source>
        <dbReference type="ARBA" id="ARBA00022452"/>
    </source>
</evidence>
<name>A0ABV7EXY5_9BURK</name>
<keyword evidence="4" id="KW-1134">Transmembrane beta strand</keyword>
<evidence type="ECO:0000259" key="12">
    <source>
        <dbReference type="Pfam" id="PF13609"/>
    </source>
</evidence>